<evidence type="ECO:0000256" key="4">
    <source>
        <dbReference type="ARBA" id="ARBA00022989"/>
    </source>
</evidence>
<accession>A0A0B6WYM4</accession>
<evidence type="ECO:0000313" key="8">
    <source>
        <dbReference type="Proteomes" id="UP000031518"/>
    </source>
</evidence>
<feature type="transmembrane region" description="Helical" evidence="6">
    <location>
        <begin position="312"/>
        <end position="340"/>
    </location>
</feature>
<dbReference type="Pfam" id="PF01098">
    <property type="entry name" value="FTSW_RODA_SPOVE"/>
    <property type="match status" value="1"/>
</dbReference>
<proteinExistence type="predicted"/>
<dbReference type="GO" id="GO:0008360">
    <property type="term" value="P:regulation of cell shape"/>
    <property type="evidence" value="ECO:0007669"/>
    <property type="project" value="UniProtKB-KW"/>
</dbReference>
<evidence type="ECO:0000256" key="5">
    <source>
        <dbReference type="ARBA" id="ARBA00023136"/>
    </source>
</evidence>
<dbReference type="PANTHER" id="PTHR30474">
    <property type="entry name" value="CELL CYCLE PROTEIN"/>
    <property type="match status" value="1"/>
</dbReference>
<keyword evidence="8" id="KW-1185">Reference proteome</keyword>
<feature type="transmembrane region" description="Helical" evidence="6">
    <location>
        <begin position="141"/>
        <end position="158"/>
    </location>
</feature>
<dbReference type="Proteomes" id="UP000031518">
    <property type="component" value="Unassembled WGS sequence"/>
</dbReference>
<dbReference type="InterPro" id="IPR001182">
    <property type="entry name" value="FtsW/RodA"/>
</dbReference>
<reference evidence="7 8" key="1">
    <citation type="submission" date="2013-12" db="EMBL/GenBank/DDBJ databases">
        <authorList>
            <person name="Stott M."/>
        </authorList>
    </citation>
    <scope>NUCLEOTIDE SEQUENCE [LARGE SCALE GENOMIC DNA]</scope>
    <source>
        <strain evidence="7 8">K22</strain>
    </source>
</reference>
<evidence type="ECO:0000313" key="7">
    <source>
        <dbReference type="EMBL" id="CDM65250.1"/>
    </source>
</evidence>
<keyword evidence="4 6" id="KW-1133">Transmembrane helix</keyword>
<protein>
    <submittedName>
        <fullName evidence="7">Bacterial cell division membrane protein</fullName>
    </submittedName>
</protein>
<dbReference type="GO" id="GO:0032153">
    <property type="term" value="C:cell division site"/>
    <property type="evidence" value="ECO:0007669"/>
    <property type="project" value="TreeGrafter"/>
</dbReference>
<dbReference type="STRING" id="454194.PYK22_01248"/>
<feature type="transmembrane region" description="Helical" evidence="6">
    <location>
        <begin position="346"/>
        <end position="367"/>
    </location>
</feature>
<feature type="transmembrane region" description="Helical" evidence="6">
    <location>
        <begin position="271"/>
        <end position="300"/>
    </location>
</feature>
<feature type="transmembrane region" description="Helical" evidence="6">
    <location>
        <begin position="170"/>
        <end position="194"/>
    </location>
</feature>
<dbReference type="GO" id="GO:0051301">
    <property type="term" value="P:cell division"/>
    <property type="evidence" value="ECO:0007669"/>
    <property type="project" value="UniProtKB-KW"/>
</dbReference>
<keyword evidence="7" id="KW-0132">Cell division</keyword>
<keyword evidence="2 6" id="KW-0812">Transmembrane</keyword>
<sequence length="374" mass="41151">MMAAIFEKRRYRDFDWLLAILATGIVLFGTWQIYNAQPTANYWQKQLIGLAIALVTMLVVALTDYRKVVQYAPAFYIFGLLLLVIVLIPGIGLKINGQRCWIGVPGVGQFQPSEFVKIPTILMLARQFGKPRQGPLSWKEIAIGIAILALPVGLILLEPDAGSALTYFPLLAVVLFLSAIRLWIVIAALVLGLASVPTAYTIGVKTGFIKSYQQERIKVILDPENADRRGYGYHTWQSILTVGRGRVFGTWGETEYSQSRLKFLPEPHTDFIFAVTAETTGFVGSISLLIAYVLLLSRLFSNARRAPDRTGMLVIMGLIGGLAFQIFINIGMVLGLLPVIGVPLPLMSAGVSSVLATFIGIGFAISVRMRRFVN</sequence>
<evidence type="ECO:0000256" key="2">
    <source>
        <dbReference type="ARBA" id="ARBA00022692"/>
    </source>
</evidence>
<organism evidence="7 8">
    <name type="scientific">Pyrinomonas methylaliphatogenes</name>
    <dbReference type="NCBI Taxonomy" id="454194"/>
    <lineage>
        <taxon>Bacteria</taxon>
        <taxon>Pseudomonadati</taxon>
        <taxon>Acidobacteriota</taxon>
        <taxon>Blastocatellia</taxon>
        <taxon>Blastocatellales</taxon>
        <taxon>Pyrinomonadaceae</taxon>
        <taxon>Pyrinomonas</taxon>
    </lineage>
</organism>
<dbReference type="GO" id="GO:0015648">
    <property type="term" value="F:lipid-linked peptidoglycan transporter activity"/>
    <property type="evidence" value="ECO:0007669"/>
    <property type="project" value="TreeGrafter"/>
</dbReference>
<dbReference type="EMBL" id="CBXV010000004">
    <property type="protein sequence ID" value="CDM65250.1"/>
    <property type="molecule type" value="Genomic_DNA"/>
</dbReference>
<evidence type="ECO:0000256" key="6">
    <source>
        <dbReference type="SAM" id="Phobius"/>
    </source>
</evidence>
<dbReference type="OrthoDB" id="9812661at2"/>
<comment type="subcellular location">
    <subcellularLocation>
        <location evidence="1">Membrane</location>
        <topology evidence="1">Multi-pass membrane protein</topology>
    </subcellularLocation>
</comment>
<keyword evidence="7" id="KW-0131">Cell cycle</keyword>
<feature type="transmembrane region" description="Helical" evidence="6">
    <location>
        <begin position="16"/>
        <end position="34"/>
    </location>
</feature>
<keyword evidence="5 6" id="KW-0472">Membrane</keyword>
<keyword evidence="3" id="KW-0133">Cell shape</keyword>
<dbReference type="GO" id="GO:0005886">
    <property type="term" value="C:plasma membrane"/>
    <property type="evidence" value="ECO:0007669"/>
    <property type="project" value="TreeGrafter"/>
</dbReference>
<feature type="transmembrane region" description="Helical" evidence="6">
    <location>
        <begin position="46"/>
        <end position="63"/>
    </location>
</feature>
<dbReference type="AlphaFoldDB" id="A0A0B6WYM4"/>
<gene>
    <name evidence="7" type="ORF">PYK22_01248</name>
</gene>
<reference evidence="7 8" key="2">
    <citation type="submission" date="2015-01" db="EMBL/GenBank/DDBJ databases">
        <title>Complete genome sequence of Pyrinomonas methylaliphatogenes type strain K22T.</title>
        <authorList>
            <person name="Lee K.C.Y."/>
            <person name="Power J.F."/>
            <person name="Dunfield P.F."/>
            <person name="Morgan X.C."/>
            <person name="Huttenhower C."/>
            <person name="Stott M.B."/>
        </authorList>
    </citation>
    <scope>NUCLEOTIDE SEQUENCE [LARGE SCALE GENOMIC DNA]</scope>
    <source>
        <strain evidence="7 8">K22</strain>
    </source>
</reference>
<dbReference type="PANTHER" id="PTHR30474:SF1">
    <property type="entry name" value="PEPTIDOGLYCAN GLYCOSYLTRANSFERASE MRDB"/>
    <property type="match status" value="1"/>
</dbReference>
<feature type="transmembrane region" description="Helical" evidence="6">
    <location>
        <begin position="75"/>
        <end position="95"/>
    </location>
</feature>
<name>A0A0B6WYM4_9BACT</name>
<evidence type="ECO:0000256" key="3">
    <source>
        <dbReference type="ARBA" id="ARBA00022960"/>
    </source>
</evidence>
<evidence type="ECO:0000256" key="1">
    <source>
        <dbReference type="ARBA" id="ARBA00004141"/>
    </source>
</evidence>